<feature type="region of interest" description="Disordered" evidence="1">
    <location>
        <begin position="1"/>
        <end position="31"/>
    </location>
</feature>
<evidence type="ECO:0000256" key="1">
    <source>
        <dbReference type="SAM" id="MobiDB-lite"/>
    </source>
</evidence>
<sequence length="78" mass="8640">MFSSPGRNSSLSTRETTGCQSSKSFNFSGGLNNEYDKFRLDFMDRSAALVEVLCIGIVPMLETELHGRMFAGRVVVNE</sequence>
<evidence type="ECO:0000313" key="3">
    <source>
        <dbReference type="Proteomes" id="UP001374584"/>
    </source>
</evidence>
<dbReference type="AlphaFoldDB" id="A0AAN9NGY3"/>
<evidence type="ECO:0000313" key="2">
    <source>
        <dbReference type="EMBL" id="KAK7373095.1"/>
    </source>
</evidence>
<reference evidence="2 3" key="1">
    <citation type="submission" date="2024-01" db="EMBL/GenBank/DDBJ databases">
        <title>The genomes of 5 underutilized Papilionoideae crops provide insights into root nodulation and disease resistanc.</title>
        <authorList>
            <person name="Jiang F."/>
        </authorList>
    </citation>
    <scope>NUCLEOTIDE SEQUENCE [LARGE SCALE GENOMIC DNA]</scope>
    <source>
        <strain evidence="2">JINMINGXINNONG_FW02</strain>
        <tissue evidence="2">Leaves</tissue>
    </source>
</reference>
<proteinExistence type="predicted"/>
<organism evidence="2 3">
    <name type="scientific">Phaseolus coccineus</name>
    <name type="common">Scarlet runner bean</name>
    <name type="synonym">Phaseolus multiflorus</name>
    <dbReference type="NCBI Taxonomy" id="3886"/>
    <lineage>
        <taxon>Eukaryota</taxon>
        <taxon>Viridiplantae</taxon>
        <taxon>Streptophyta</taxon>
        <taxon>Embryophyta</taxon>
        <taxon>Tracheophyta</taxon>
        <taxon>Spermatophyta</taxon>
        <taxon>Magnoliopsida</taxon>
        <taxon>eudicotyledons</taxon>
        <taxon>Gunneridae</taxon>
        <taxon>Pentapetalae</taxon>
        <taxon>rosids</taxon>
        <taxon>fabids</taxon>
        <taxon>Fabales</taxon>
        <taxon>Fabaceae</taxon>
        <taxon>Papilionoideae</taxon>
        <taxon>50 kb inversion clade</taxon>
        <taxon>NPAAA clade</taxon>
        <taxon>indigoferoid/millettioid clade</taxon>
        <taxon>Phaseoleae</taxon>
        <taxon>Phaseolus</taxon>
    </lineage>
</organism>
<dbReference type="EMBL" id="JAYMYR010000003">
    <property type="protein sequence ID" value="KAK7373095.1"/>
    <property type="molecule type" value="Genomic_DNA"/>
</dbReference>
<protein>
    <submittedName>
        <fullName evidence="2">Uncharacterized protein</fullName>
    </submittedName>
</protein>
<gene>
    <name evidence="2" type="ORF">VNO80_06492</name>
</gene>
<comment type="caution">
    <text evidence="2">The sequence shown here is derived from an EMBL/GenBank/DDBJ whole genome shotgun (WGS) entry which is preliminary data.</text>
</comment>
<accession>A0AAN9NGY3</accession>
<dbReference type="Proteomes" id="UP001374584">
    <property type="component" value="Unassembled WGS sequence"/>
</dbReference>
<keyword evidence="3" id="KW-1185">Reference proteome</keyword>
<name>A0AAN9NGY3_PHACN</name>